<keyword evidence="2" id="KW-1185">Reference proteome</keyword>
<organism evidence="1 2">
    <name type="scientific">Novosphingobium olei</name>
    <dbReference type="NCBI Taxonomy" id="2728851"/>
    <lineage>
        <taxon>Bacteria</taxon>
        <taxon>Pseudomonadati</taxon>
        <taxon>Pseudomonadota</taxon>
        <taxon>Alphaproteobacteria</taxon>
        <taxon>Sphingomonadales</taxon>
        <taxon>Sphingomonadaceae</taxon>
        <taxon>Novosphingobium</taxon>
    </lineage>
</organism>
<accession>A0A7Y0BQW8</accession>
<evidence type="ECO:0000313" key="2">
    <source>
        <dbReference type="Proteomes" id="UP000583556"/>
    </source>
</evidence>
<evidence type="ECO:0000313" key="1">
    <source>
        <dbReference type="EMBL" id="NML94753.1"/>
    </source>
</evidence>
<gene>
    <name evidence="1" type="ORF">HHL27_13850</name>
</gene>
<dbReference type="EMBL" id="JABBGM010000006">
    <property type="protein sequence ID" value="NML94753.1"/>
    <property type="molecule type" value="Genomic_DNA"/>
</dbReference>
<dbReference type="AlphaFoldDB" id="A0A7Y0BQW8"/>
<reference evidence="1 2" key="1">
    <citation type="submission" date="2020-04" db="EMBL/GenBank/DDBJ databases">
        <title>Novosphingobium sp. TW-4 isolated from soil.</title>
        <authorList>
            <person name="Dahal R.H."/>
            <person name="Chaudhary D.K."/>
        </authorList>
    </citation>
    <scope>NUCLEOTIDE SEQUENCE [LARGE SCALE GENOMIC DNA]</scope>
    <source>
        <strain evidence="1 2">TW-4</strain>
    </source>
</reference>
<dbReference type="Proteomes" id="UP000583556">
    <property type="component" value="Unassembled WGS sequence"/>
</dbReference>
<dbReference type="RefSeq" id="WP_169494043.1">
    <property type="nucleotide sequence ID" value="NZ_JABBGM010000006.1"/>
</dbReference>
<protein>
    <submittedName>
        <fullName evidence="1">Uncharacterized protein</fullName>
    </submittedName>
</protein>
<comment type="caution">
    <text evidence="1">The sequence shown here is derived from an EMBL/GenBank/DDBJ whole genome shotgun (WGS) entry which is preliminary data.</text>
</comment>
<proteinExistence type="predicted"/>
<sequence length="47" mass="4537">MTAIRSLSAHVATAAVALALSLTLISGTVSVPSAGAPAAAHSMEYVA</sequence>
<name>A0A7Y0BQW8_9SPHN</name>